<dbReference type="EMBL" id="CAKKNE010000002">
    <property type="protein sequence ID" value="CAH0369889.1"/>
    <property type="molecule type" value="Genomic_DNA"/>
</dbReference>
<name>A0A8J2SNU7_9STRA</name>
<comment type="caution">
    <text evidence="8">The sequence shown here is derived from an EMBL/GenBank/DDBJ whole genome shotgun (WGS) entry which is preliminary data.</text>
</comment>
<feature type="region of interest" description="Disordered" evidence="5">
    <location>
        <begin position="51"/>
        <end position="70"/>
    </location>
</feature>
<feature type="transmembrane region" description="Helical" evidence="6">
    <location>
        <begin position="619"/>
        <end position="640"/>
    </location>
</feature>
<protein>
    <recommendedName>
        <fullName evidence="7">Anoctamin transmembrane domain-containing protein</fullName>
    </recommendedName>
</protein>
<evidence type="ECO:0000313" key="9">
    <source>
        <dbReference type="Proteomes" id="UP000789595"/>
    </source>
</evidence>
<feature type="transmembrane region" description="Helical" evidence="6">
    <location>
        <begin position="750"/>
        <end position="769"/>
    </location>
</feature>
<feature type="transmembrane region" description="Helical" evidence="6">
    <location>
        <begin position="694"/>
        <end position="717"/>
    </location>
</feature>
<dbReference type="AlphaFoldDB" id="A0A8J2SNU7"/>
<dbReference type="GO" id="GO:0016020">
    <property type="term" value="C:membrane"/>
    <property type="evidence" value="ECO:0007669"/>
    <property type="project" value="UniProtKB-SubCell"/>
</dbReference>
<dbReference type="Pfam" id="PF04547">
    <property type="entry name" value="Anoctamin"/>
    <property type="match status" value="1"/>
</dbReference>
<dbReference type="PANTHER" id="PTHR12308">
    <property type="entry name" value="ANOCTAMIN"/>
    <property type="match status" value="1"/>
</dbReference>
<dbReference type="InterPro" id="IPR049452">
    <property type="entry name" value="Anoctamin_TM"/>
</dbReference>
<keyword evidence="2 6" id="KW-0812">Transmembrane</keyword>
<comment type="subcellular location">
    <subcellularLocation>
        <location evidence="1">Membrane</location>
        <topology evidence="1">Multi-pass membrane protein</topology>
    </subcellularLocation>
</comment>
<feature type="domain" description="Anoctamin transmembrane" evidence="7">
    <location>
        <begin position="381"/>
        <end position="822"/>
    </location>
</feature>
<accession>A0A8J2SNU7</accession>
<feature type="transmembrane region" description="Helical" evidence="6">
    <location>
        <begin position="396"/>
        <end position="416"/>
    </location>
</feature>
<keyword evidence="9" id="KW-1185">Reference proteome</keyword>
<evidence type="ECO:0000256" key="3">
    <source>
        <dbReference type="ARBA" id="ARBA00022989"/>
    </source>
</evidence>
<evidence type="ECO:0000259" key="7">
    <source>
        <dbReference type="Pfam" id="PF04547"/>
    </source>
</evidence>
<feature type="transmembrane region" description="Helical" evidence="6">
    <location>
        <begin position="504"/>
        <end position="524"/>
    </location>
</feature>
<feature type="region of interest" description="Disordered" evidence="5">
    <location>
        <begin position="87"/>
        <end position="109"/>
    </location>
</feature>
<feature type="region of interest" description="Disordered" evidence="5">
    <location>
        <begin position="884"/>
        <end position="906"/>
    </location>
</feature>
<gene>
    <name evidence="8" type="ORF">PECAL_2P30330</name>
</gene>
<sequence>MADEQTGENAFEEATEEDTQLEAAADALEAAQNEQPGWWRWRKAAALVTFGKKADEPPPPPVEPVSSVRGTKPDFWKLAKHAQKIKSIPPSPKRASYPPLAQEQQKDPEDPTRIYWDMTFVFPVKKEKKDDAEEPKSDFQQALGDMKAAVKKRLKKKKKHQFDHTDFIGKVTAAGLVTSAYLSIQKDEIYVRVGATHERLCIQADNINFPTPLDEDRLRLVCEAGLPQYQIEPMKIPERTPPEDGEKTFSRFRAYQHINGKYDTSEELAPLYRRTHEHTGFRGDNSQERTLFNSMRRLKLMWSCINDEPSLGGAGVAVEKRVQQKKILAALAMHNQRERKALYEHWVRASIFTLPSRIDLQGMLPFCCDCYLEGMPLEAYKEYFGEKQGLLMAFKAHITTGYLMMSLFGIVVMLWWANTGSITGDGSVFIYACVVGLWSVLSMESWRRQERELALKWGMVGFEAQQARRPQFKGIPDMDDAVTGRPGAFFPPHRRTCRVAFAKLVTLICLGLSVAFLVGCVYYKKQNATAGALVNSVGIIVFKLAYEKVAVKLTDAENWMTDTVYADKLISRLSVFNFVNSYFSLFFTIFFYCWAFGNEGKENKGPCRMGAFRKLQQDLGILLATQIFAQNITNFIVPYIQLIVKMKTEGGLERDENGVARVNEMSTPGVEYLLVECDEQLDNIKATTMEATQYGYVTLFSAAFPLAPLMTCINNLVGLRMDAYKYLCTYRRIQPFGFEDIGTFQSIFELMNYLGIASSFLAIVYRTDVLKNYWPAKWGAEPSRHQEDVVFMVICSFYFGFMLMLRVLIDDVPFDVELQIKRNDFLNSKIIDHVADEADTALSPTALTVAVEVKDRDTMEPYSTYDKLFGRGLEEAVRKVEEISPRPLRPVSPRAAPPDASPKADA</sequence>
<proteinExistence type="predicted"/>
<keyword evidence="3 6" id="KW-1133">Transmembrane helix</keyword>
<evidence type="ECO:0000256" key="5">
    <source>
        <dbReference type="SAM" id="MobiDB-lite"/>
    </source>
</evidence>
<keyword evidence="4 6" id="KW-0472">Membrane</keyword>
<evidence type="ECO:0000256" key="4">
    <source>
        <dbReference type="ARBA" id="ARBA00023136"/>
    </source>
</evidence>
<evidence type="ECO:0000313" key="8">
    <source>
        <dbReference type="EMBL" id="CAH0369889.1"/>
    </source>
</evidence>
<dbReference type="Proteomes" id="UP000789595">
    <property type="component" value="Unassembled WGS sequence"/>
</dbReference>
<feature type="transmembrane region" description="Helical" evidence="6">
    <location>
        <begin position="579"/>
        <end position="598"/>
    </location>
</feature>
<evidence type="ECO:0000256" key="2">
    <source>
        <dbReference type="ARBA" id="ARBA00022692"/>
    </source>
</evidence>
<feature type="transmembrane region" description="Helical" evidence="6">
    <location>
        <begin position="789"/>
        <end position="809"/>
    </location>
</feature>
<organism evidence="8 9">
    <name type="scientific">Pelagomonas calceolata</name>
    <dbReference type="NCBI Taxonomy" id="35677"/>
    <lineage>
        <taxon>Eukaryota</taxon>
        <taxon>Sar</taxon>
        <taxon>Stramenopiles</taxon>
        <taxon>Ochrophyta</taxon>
        <taxon>Pelagophyceae</taxon>
        <taxon>Pelagomonadales</taxon>
        <taxon>Pelagomonadaceae</taxon>
        <taxon>Pelagomonas</taxon>
    </lineage>
</organism>
<evidence type="ECO:0000256" key="1">
    <source>
        <dbReference type="ARBA" id="ARBA00004141"/>
    </source>
</evidence>
<dbReference type="PANTHER" id="PTHR12308:SF73">
    <property type="entry name" value="ANOCTAMIN"/>
    <property type="match status" value="1"/>
</dbReference>
<evidence type="ECO:0000256" key="6">
    <source>
        <dbReference type="SAM" id="Phobius"/>
    </source>
</evidence>
<dbReference type="GO" id="GO:0005254">
    <property type="term" value="F:chloride channel activity"/>
    <property type="evidence" value="ECO:0007669"/>
    <property type="project" value="TreeGrafter"/>
</dbReference>
<reference evidence="8" key="1">
    <citation type="submission" date="2021-11" db="EMBL/GenBank/DDBJ databases">
        <authorList>
            <consortium name="Genoscope - CEA"/>
            <person name="William W."/>
        </authorList>
    </citation>
    <scope>NUCLEOTIDE SEQUENCE</scope>
</reference>
<dbReference type="InterPro" id="IPR007632">
    <property type="entry name" value="Anoctamin"/>
</dbReference>
<feature type="transmembrane region" description="Helical" evidence="6">
    <location>
        <begin position="428"/>
        <end position="446"/>
    </location>
</feature>
<dbReference type="OrthoDB" id="296386at2759"/>
<feature type="compositionally biased region" description="Pro residues" evidence="5">
    <location>
        <begin position="887"/>
        <end position="900"/>
    </location>
</feature>